<evidence type="ECO:0000256" key="1">
    <source>
        <dbReference type="SAM" id="SignalP"/>
    </source>
</evidence>
<keyword evidence="3" id="KW-1185">Reference proteome</keyword>
<reference evidence="2 3" key="1">
    <citation type="submission" date="2009-01" db="EMBL/GenBank/DDBJ databases">
        <title>Complete sequence of Geobacter sp. FRC-32.</title>
        <authorList>
            <consortium name="US DOE Joint Genome Institute"/>
            <person name="Lucas S."/>
            <person name="Copeland A."/>
            <person name="Lapidus A."/>
            <person name="Glavina del Rio T."/>
            <person name="Dalin E."/>
            <person name="Tice H."/>
            <person name="Bruce D."/>
            <person name="Goodwin L."/>
            <person name="Pitluck S."/>
            <person name="Saunders E."/>
            <person name="Brettin T."/>
            <person name="Detter J.C."/>
            <person name="Han C."/>
            <person name="Larimer F."/>
            <person name="Land M."/>
            <person name="Hauser L."/>
            <person name="Kyrpides N."/>
            <person name="Ovchinnikova G."/>
            <person name="Kostka J."/>
            <person name="Richardson P."/>
        </authorList>
    </citation>
    <scope>NUCLEOTIDE SEQUENCE [LARGE SCALE GENOMIC DNA]</scope>
    <source>
        <strain evidence="3">DSM 22248 / JCM 15807 / FRC-32</strain>
    </source>
</reference>
<dbReference type="STRING" id="316067.Geob_1687"/>
<dbReference type="OrthoDB" id="5395875at2"/>
<keyword evidence="1" id="KW-0732">Signal</keyword>
<dbReference type="EMBL" id="CP001390">
    <property type="protein sequence ID" value="ACM20045.1"/>
    <property type="molecule type" value="Genomic_DNA"/>
</dbReference>
<feature type="chain" id="PRO_5002888818" description="Outer membrane protein beta-barrel domain-containing protein" evidence="1">
    <location>
        <begin position="20"/>
        <end position="190"/>
    </location>
</feature>
<dbReference type="Proteomes" id="UP000007721">
    <property type="component" value="Chromosome"/>
</dbReference>
<organism evidence="2 3">
    <name type="scientific">Geotalea daltonii (strain DSM 22248 / JCM 15807 / FRC-32)</name>
    <name type="common">Geobacter daltonii</name>
    <dbReference type="NCBI Taxonomy" id="316067"/>
    <lineage>
        <taxon>Bacteria</taxon>
        <taxon>Pseudomonadati</taxon>
        <taxon>Thermodesulfobacteriota</taxon>
        <taxon>Desulfuromonadia</taxon>
        <taxon>Geobacterales</taxon>
        <taxon>Geobacteraceae</taxon>
        <taxon>Geotalea</taxon>
    </lineage>
</organism>
<evidence type="ECO:0008006" key="4">
    <source>
        <dbReference type="Google" id="ProtNLM"/>
    </source>
</evidence>
<evidence type="ECO:0000313" key="2">
    <source>
        <dbReference type="EMBL" id="ACM20045.1"/>
    </source>
</evidence>
<dbReference type="KEGG" id="geo:Geob_1687"/>
<gene>
    <name evidence="2" type="ordered locus">Geob_1687</name>
</gene>
<proteinExistence type="predicted"/>
<sequence>MGWVIAFIAVMLAASPAAAIDLGAPKLSESLASRKFFDPDRYLLSVADKYQVLRGYTLQPQVGLGYVAREREAGVGFDESLHKIQAHAGGRLDLDNRFYFSAAAKLPVYTYGLTDTRLGLFSSQNPSSVHRYDFAHLSSSNLLWTGELGIHLGLGADLTIYYDQNAFDLYEAGRTLSEERIGTRIIFRFK</sequence>
<dbReference type="HOGENOM" id="CLU_1353016_0_0_7"/>
<protein>
    <recommendedName>
        <fullName evidence="4">Outer membrane protein beta-barrel domain-containing protein</fullName>
    </recommendedName>
</protein>
<name>B9M6I5_GEODF</name>
<dbReference type="AlphaFoldDB" id="B9M6I5"/>
<accession>B9M6I5</accession>
<feature type="signal peptide" evidence="1">
    <location>
        <begin position="1"/>
        <end position="19"/>
    </location>
</feature>
<evidence type="ECO:0000313" key="3">
    <source>
        <dbReference type="Proteomes" id="UP000007721"/>
    </source>
</evidence>
<dbReference type="RefSeq" id="WP_012646774.1">
    <property type="nucleotide sequence ID" value="NC_011979.1"/>
</dbReference>